<feature type="transmembrane region" description="Helical" evidence="2">
    <location>
        <begin position="12"/>
        <end position="30"/>
    </location>
</feature>
<dbReference type="EMBL" id="MFBO01000035">
    <property type="protein sequence ID" value="OGD97297.1"/>
    <property type="molecule type" value="Genomic_DNA"/>
</dbReference>
<comment type="caution">
    <text evidence="3">The sequence shown here is derived from an EMBL/GenBank/DDBJ whole genome shotgun (WGS) entry which is preliminary data.</text>
</comment>
<dbReference type="AlphaFoldDB" id="A0A1F5GZT5"/>
<evidence type="ECO:0008006" key="5">
    <source>
        <dbReference type="Google" id="ProtNLM"/>
    </source>
</evidence>
<evidence type="ECO:0000256" key="2">
    <source>
        <dbReference type="SAM" id="Phobius"/>
    </source>
</evidence>
<keyword evidence="2" id="KW-1133">Transmembrane helix</keyword>
<dbReference type="STRING" id="1797725.A3A49_01190"/>
<sequence length="224" mass="25251">MTLAKFQLIVKLSFVVLAILVYGLITFSIGKTSANNNSSNRVKGASTKTDVDKLDKPLPNNDVQSTKVVGSSVKLCANTTFGFEVSYPNNWFTTYNTSDEQCSFFAPYSFIIPQSVKDNLTPIKIETLNVADWENTLKFYENPNELHNVKTVQNININLRPVKKIETESTGFESTPEGLIAIHYLVFDANSPLLISYTQKDQNENINENKIVLEDMLETLKYFN</sequence>
<proteinExistence type="predicted"/>
<organism evidence="3 4">
    <name type="scientific">Candidatus Curtissbacteria bacterium RIFCSPLOWO2_01_FULL_38_11b</name>
    <dbReference type="NCBI Taxonomy" id="1797725"/>
    <lineage>
        <taxon>Bacteria</taxon>
        <taxon>Candidatus Curtissiibacteriota</taxon>
    </lineage>
</organism>
<reference evidence="3 4" key="1">
    <citation type="journal article" date="2016" name="Nat. Commun.">
        <title>Thousands of microbial genomes shed light on interconnected biogeochemical processes in an aquifer system.</title>
        <authorList>
            <person name="Anantharaman K."/>
            <person name="Brown C.T."/>
            <person name="Hug L.A."/>
            <person name="Sharon I."/>
            <person name="Castelle C.J."/>
            <person name="Probst A.J."/>
            <person name="Thomas B.C."/>
            <person name="Singh A."/>
            <person name="Wilkins M.J."/>
            <person name="Karaoz U."/>
            <person name="Brodie E.L."/>
            <person name="Williams K.H."/>
            <person name="Hubbard S.S."/>
            <person name="Banfield J.F."/>
        </authorList>
    </citation>
    <scope>NUCLEOTIDE SEQUENCE [LARGE SCALE GENOMIC DNA]</scope>
</reference>
<evidence type="ECO:0000256" key="1">
    <source>
        <dbReference type="SAM" id="MobiDB-lite"/>
    </source>
</evidence>
<name>A0A1F5GZT5_9BACT</name>
<accession>A0A1F5GZT5</accession>
<protein>
    <recommendedName>
        <fullName evidence="5">PsbP C-terminal domain-containing protein</fullName>
    </recommendedName>
</protein>
<keyword evidence="2" id="KW-0812">Transmembrane</keyword>
<dbReference type="Proteomes" id="UP000176740">
    <property type="component" value="Unassembled WGS sequence"/>
</dbReference>
<keyword evidence="2" id="KW-0472">Membrane</keyword>
<feature type="region of interest" description="Disordered" evidence="1">
    <location>
        <begin position="36"/>
        <end position="57"/>
    </location>
</feature>
<gene>
    <name evidence="3" type="ORF">A3A49_01190</name>
</gene>
<evidence type="ECO:0000313" key="3">
    <source>
        <dbReference type="EMBL" id="OGD97297.1"/>
    </source>
</evidence>
<evidence type="ECO:0000313" key="4">
    <source>
        <dbReference type="Proteomes" id="UP000176740"/>
    </source>
</evidence>